<evidence type="ECO:0000313" key="1">
    <source>
        <dbReference type="EMBL" id="OQU91941.1"/>
    </source>
</evidence>
<name>A0A1Z5S7Q5_SORBI</name>
<reference evidence="1 2" key="1">
    <citation type="journal article" date="2009" name="Nature">
        <title>The Sorghum bicolor genome and the diversification of grasses.</title>
        <authorList>
            <person name="Paterson A.H."/>
            <person name="Bowers J.E."/>
            <person name="Bruggmann R."/>
            <person name="Dubchak I."/>
            <person name="Grimwood J."/>
            <person name="Gundlach H."/>
            <person name="Haberer G."/>
            <person name="Hellsten U."/>
            <person name="Mitros T."/>
            <person name="Poliakov A."/>
            <person name="Schmutz J."/>
            <person name="Spannagl M."/>
            <person name="Tang H."/>
            <person name="Wang X."/>
            <person name="Wicker T."/>
            <person name="Bharti A.K."/>
            <person name="Chapman J."/>
            <person name="Feltus F.A."/>
            <person name="Gowik U."/>
            <person name="Grigoriev I.V."/>
            <person name="Lyons E."/>
            <person name="Maher C.A."/>
            <person name="Martis M."/>
            <person name="Narechania A."/>
            <person name="Otillar R.P."/>
            <person name="Penning B.W."/>
            <person name="Salamov A.A."/>
            <person name="Wang Y."/>
            <person name="Zhang L."/>
            <person name="Carpita N.C."/>
            <person name="Freeling M."/>
            <person name="Gingle A.R."/>
            <person name="Hash C.T."/>
            <person name="Keller B."/>
            <person name="Klein P."/>
            <person name="Kresovich S."/>
            <person name="McCann M.C."/>
            <person name="Ming R."/>
            <person name="Peterson D.G."/>
            <person name="Mehboob-ur-Rahman"/>
            <person name="Ware D."/>
            <person name="Westhoff P."/>
            <person name="Mayer K.F."/>
            <person name="Messing J."/>
            <person name="Rokhsar D.S."/>
        </authorList>
    </citation>
    <scope>NUCLEOTIDE SEQUENCE [LARGE SCALE GENOMIC DNA]</scope>
    <source>
        <strain evidence="2">cv. BTx623</strain>
    </source>
</reference>
<accession>A0A1Z5S7Q5</accession>
<proteinExistence type="predicted"/>
<gene>
    <name evidence="1" type="ORF">SORBI_3001G262301</name>
</gene>
<dbReference type="Gramene" id="OQU91941">
    <property type="protein sequence ID" value="OQU91941"/>
    <property type="gene ID" value="SORBI_3001G262301"/>
</dbReference>
<reference evidence="2" key="2">
    <citation type="journal article" date="2018" name="Plant J.">
        <title>The Sorghum bicolor reference genome: improved assembly, gene annotations, a transcriptome atlas, and signatures of genome organization.</title>
        <authorList>
            <person name="McCormick R.F."/>
            <person name="Truong S.K."/>
            <person name="Sreedasyam A."/>
            <person name="Jenkins J."/>
            <person name="Shu S."/>
            <person name="Sims D."/>
            <person name="Kennedy M."/>
            <person name="Amirebrahimi M."/>
            <person name="Weers B.D."/>
            <person name="McKinley B."/>
            <person name="Mattison A."/>
            <person name="Morishige D.T."/>
            <person name="Grimwood J."/>
            <person name="Schmutz J."/>
            <person name="Mullet J.E."/>
        </authorList>
    </citation>
    <scope>NUCLEOTIDE SEQUENCE [LARGE SCALE GENOMIC DNA]</scope>
    <source>
        <strain evidence="2">cv. BTx623</strain>
    </source>
</reference>
<dbReference type="Proteomes" id="UP000000768">
    <property type="component" value="Chromosome 1"/>
</dbReference>
<organism evidence="1 2">
    <name type="scientific">Sorghum bicolor</name>
    <name type="common">Sorghum</name>
    <name type="synonym">Sorghum vulgare</name>
    <dbReference type="NCBI Taxonomy" id="4558"/>
    <lineage>
        <taxon>Eukaryota</taxon>
        <taxon>Viridiplantae</taxon>
        <taxon>Streptophyta</taxon>
        <taxon>Embryophyta</taxon>
        <taxon>Tracheophyta</taxon>
        <taxon>Spermatophyta</taxon>
        <taxon>Magnoliopsida</taxon>
        <taxon>Liliopsida</taxon>
        <taxon>Poales</taxon>
        <taxon>Poaceae</taxon>
        <taxon>PACMAD clade</taxon>
        <taxon>Panicoideae</taxon>
        <taxon>Andropogonodae</taxon>
        <taxon>Andropogoneae</taxon>
        <taxon>Sorghinae</taxon>
        <taxon>Sorghum</taxon>
    </lineage>
</organism>
<sequence>MLLLFFFCFSLCFSLLTVFNLEIRPSITIKNREIWQTNITNTFISNLVPHVFGRLYFFTGHVHKYMRTPQNGTFRHMITLSNNQDVK</sequence>
<dbReference type="EMBL" id="CM000760">
    <property type="protein sequence ID" value="OQU91941.1"/>
    <property type="molecule type" value="Genomic_DNA"/>
</dbReference>
<dbReference type="InParanoid" id="A0A1Z5S7Q5"/>
<evidence type="ECO:0000313" key="2">
    <source>
        <dbReference type="Proteomes" id="UP000000768"/>
    </source>
</evidence>
<protein>
    <submittedName>
        <fullName evidence="1">Uncharacterized protein</fullName>
    </submittedName>
</protein>
<keyword evidence="2" id="KW-1185">Reference proteome</keyword>
<dbReference type="AlphaFoldDB" id="A0A1Z5S7Q5"/>